<keyword evidence="1" id="KW-0119">Carbohydrate metabolism</keyword>
<dbReference type="GO" id="GO:0045493">
    <property type="term" value="P:xylan catabolic process"/>
    <property type="evidence" value="ECO:0007669"/>
    <property type="project" value="UniProtKB-KW"/>
</dbReference>
<keyword evidence="1" id="KW-0378">Hydrolase</keyword>
<keyword evidence="1" id="KW-0858">Xylan degradation</keyword>
<evidence type="ECO:0000313" key="2">
    <source>
        <dbReference type="Proteomes" id="UP000325081"/>
    </source>
</evidence>
<accession>A0A5A7Q320</accession>
<dbReference type="Proteomes" id="UP000325081">
    <property type="component" value="Unassembled WGS sequence"/>
</dbReference>
<dbReference type="AlphaFoldDB" id="A0A5A7Q320"/>
<reference evidence="2" key="1">
    <citation type="journal article" date="2019" name="Curr. Biol.">
        <title>Genome Sequence of Striga asiatica Provides Insight into the Evolution of Plant Parasitism.</title>
        <authorList>
            <person name="Yoshida S."/>
            <person name="Kim S."/>
            <person name="Wafula E.K."/>
            <person name="Tanskanen J."/>
            <person name="Kim Y.M."/>
            <person name="Honaas L."/>
            <person name="Yang Z."/>
            <person name="Spallek T."/>
            <person name="Conn C.E."/>
            <person name="Ichihashi Y."/>
            <person name="Cheong K."/>
            <person name="Cui S."/>
            <person name="Der J.P."/>
            <person name="Gundlach H."/>
            <person name="Jiao Y."/>
            <person name="Hori C."/>
            <person name="Ishida J.K."/>
            <person name="Kasahara H."/>
            <person name="Kiba T."/>
            <person name="Kim M.S."/>
            <person name="Koo N."/>
            <person name="Laohavisit A."/>
            <person name="Lee Y.H."/>
            <person name="Lumba S."/>
            <person name="McCourt P."/>
            <person name="Mortimer J.C."/>
            <person name="Mutuku J.M."/>
            <person name="Nomura T."/>
            <person name="Sasaki-Sekimoto Y."/>
            <person name="Seto Y."/>
            <person name="Wang Y."/>
            <person name="Wakatake T."/>
            <person name="Sakakibara H."/>
            <person name="Demura T."/>
            <person name="Yamaguchi S."/>
            <person name="Yoneyama K."/>
            <person name="Manabe R.I."/>
            <person name="Nelson D.C."/>
            <person name="Schulman A.H."/>
            <person name="Timko M.P."/>
            <person name="dePamphilis C.W."/>
            <person name="Choi D."/>
            <person name="Shirasu K."/>
        </authorList>
    </citation>
    <scope>NUCLEOTIDE SEQUENCE [LARGE SCALE GENOMIC DNA]</scope>
    <source>
        <strain evidence="2">cv. UVA1</strain>
    </source>
</reference>
<keyword evidence="1" id="KW-0624">Polysaccharide degradation</keyword>
<sequence>MIPYYYLSELVDRATGEPTRILAGRPGRRLVIRCNRWIRSHGVVDASFAWSSPLDLSLQLFDCGMFTIKCIEFLHARKNVEGVDQSRISCDDESHCMSWVGRRDGSDPYLGGACPIRMGFAAMAISRDNEYVTCHYNTLQQRERKDIEY</sequence>
<gene>
    <name evidence="1" type="ORF">STAS_16161</name>
</gene>
<keyword evidence="1" id="KW-0326">Glycosidase</keyword>
<dbReference type="GO" id="GO:0016798">
    <property type="term" value="F:hydrolase activity, acting on glycosyl bonds"/>
    <property type="evidence" value="ECO:0007669"/>
    <property type="project" value="UniProtKB-KW"/>
</dbReference>
<evidence type="ECO:0000313" key="1">
    <source>
        <dbReference type="EMBL" id="GER39545.1"/>
    </source>
</evidence>
<comment type="caution">
    <text evidence="1">The sequence shown here is derived from an EMBL/GenBank/DDBJ whole genome shotgun (WGS) entry which is preliminary data.</text>
</comment>
<organism evidence="1 2">
    <name type="scientific">Striga asiatica</name>
    <name type="common">Asiatic witchweed</name>
    <name type="synonym">Buchnera asiatica</name>
    <dbReference type="NCBI Taxonomy" id="4170"/>
    <lineage>
        <taxon>Eukaryota</taxon>
        <taxon>Viridiplantae</taxon>
        <taxon>Streptophyta</taxon>
        <taxon>Embryophyta</taxon>
        <taxon>Tracheophyta</taxon>
        <taxon>Spermatophyta</taxon>
        <taxon>Magnoliopsida</taxon>
        <taxon>eudicotyledons</taxon>
        <taxon>Gunneridae</taxon>
        <taxon>Pentapetalae</taxon>
        <taxon>asterids</taxon>
        <taxon>lamiids</taxon>
        <taxon>Lamiales</taxon>
        <taxon>Orobanchaceae</taxon>
        <taxon>Buchnereae</taxon>
        <taxon>Striga</taxon>
    </lineage>
</organism>
<name>A0A5A7Q320_STRAF</name>
<protein>
    <submittedName>
        <fullName evidence="1">4-xylanase</fullName>
    </submittedName>
</protein>
<dbReference type="EMBL" id="BKCP01005683">
    <property type="protein sequence ID" value="GER39545.1"/>
    <property type="molecule type" value="Genomic_DNA"/>
</dbReference>
<keyword evidence="2" id="KW-1185">Reference proteome</keyword>
<proteinExistence type="predicted"/>